<evidence type="ECO:0000313" key="2">
    <source>
        <dbReference type="Proteomes" id="UP000007798"/>
    </source>
</evidence>
<dbReference type="Proteomes" id="UP000007798">
    <property type="component" value="Unassembled WGS sequence"/>
</dbReference>
<evidence type="ECO:0000313" key="1">
    <source>
        <dbReference type="EMBL" id="EDW77389.2"/>
    </source>
</evidence>
<dbReference type="KEGG" id="dwi:6643720"/>
<dbReference type="STRING" id="7260.B4MZB6"/>
<proteinExistence type="predicted"/>
<keyword evidence="2" id="KW-1185">Reference proteome</keyword>
<reference evidence="1 2" key="1">
    <citation type="journal article" date="2007" name="Nature">
        <title>Evolution of genes and genomes on the Drosophila phylogeny.</title>
        <authorList>
            <consortium name="Drosophila 12 Genomes Consortium"/>
            <person name="Clark A.G."/>
            <person name="Eisen M.B."/>
            <person name="Smith D.R."/>
            <person name="Bergman C.M."/>
            <person name="Oliver B."/>
            <person name="Markow T.A."/>
            <person name="Kaufman T.C."/>
            <person name="Kellis M."/>
            <person name="Gelbart W."/>
            <person name="Iyer V.N."/>
            <person name="Pollard D.A."/>
            <person name="Sackton T.B."/>
            <person name="Larracuente A.M."/>
            <person name="Singh N.D."/>
            <person name="Abad J.P."/>
            <person name="Abt D.N."/>
            <person name="Adryan B."/>
            <person name="Aguade M."/>
            <person name="Akashi H."/>
            <person name="Anderson W.W."/>
            <person name="Aquadro C.F."/>
            <person name="Ardell D.H."/>
            <person name="Arguello R."/>
            <person name="Artieri C.G."/>
            <person name="Barbash D.A."/>
            <person name="Barker D."/>
            <person name="Barsanti P."/>
            <person name="Batterham P."/>
            <person name="Batzoglou S."/>
            <person name="Begun D."/>
            <person name="Bhutkar A."/>
            <person name="Blanco E."/>
            <person name="Bosak S.A."/>
            <person name="Bradley R.K."/>
            <person name="Brand A.D."/>
            <person name="Brent M.R."/>
            <person name="Brooks A.N."/>
            <person name="Brown R.H."/>
            <person name="Butlin R.K."/>
            <person name="Caggese C."/>
            <person name="Calvi B.R."/>
            <person name="Bernardo de Carvalho A."/>
            <person name="Caspi A."/>
            <person name="Castrezana S."/>
            <person name="Celniker S.E."/>
            <person name="Chang J.L."/>
            <person name="Chapple C."/>
            <person name="Chatterji S."/>
            <person name="Chinwalla A."/>
            <person name="Civetta A."/>
            <person name="Clifton S.W."/>
            <person name="Comeron J.M."/>
            <person name="Costello J.C."/>
            <person name="Coyne J.A."/>
            <person name="Daub J."/>
            <person name="David R.G."/>
            <person name="Delcher A.L."/>
            <person name="Delehaunty K."/>
            <person name="Do C.B."/>
            <person name="Ebling H."/>
            <person name="Edwards K."/>
            <person name="Eickbush T."/>
            <person name="Evans J.D."/>
            <person name="Filipski A."/>
            <person name="Findeiss S."/>
            <person name="Freyhult E."/>
            <person name="Fulton L."/>
            <person name="Fulton R."/>
            <person name="Garcia A.C."/>
            <person name="Gardiner A."/>
            <person name="Garfield D.A."/>
            <person name="Garvin B.E."/>
            <person name="Gibson G."/>
            <person name="Gilbert D."/>
            <person name="Gnerre S."/>
            <person name="Godfrey J."/>
            <person name="Good R."/>
            <person name="Gotea V."/>
            <person name="Gravely B."/>
            <person name="Greenberg A.J."/>
            <person name="Griffiths-Jones S."/>
            <person name="Gross S."/>
            <person name="Guigo R."/>
            <person name="Gustafson E.A."/>
            <person name="Haerty W."/>
            <person name="Hahn M.W."/>
            <person name="Halligan D.L."/>
            <person name="Halpern A.L."/>
            <person name="Halter G.M."/>
            <person name="Han M.V."/>
            <person name="Heger A."/>
            <person name="Hillier L."/>
            <person name="Hinrichs A.S."/>
            <person name="Holmes I."/>
            <person name="Hoskins R.A."/>
            <person name="Hubisz M.J."/>
            <person name="Hultmark D."/>
            <person name="Huntley M.A."/>
            <person name="Jaffe D.B."/>
            <person name="Jagadeeshan S."/>
            <person name="Jeck W.R."/>
            <person name="Johnson J."/>
            <person name="Jones C.D."/>
            <person name="Jordan W.C."/>
            <person name="Karpen G.H."/>
            <person name="Kataoka E."/>
            <person name="Keightley P.D."/>
            <person name="Kheradpour P."/>
            <person name="Kirkness E.F."/>
            <person name="Koerich L.B."/>
            <person name="Kristiansen K."/>
            <person name="Kudrna D."/>
            <person name="Kulathinal R.J."/>
            <person name="Kumar S."/>
            <person name="Kwok R."/>
            <person name="Lander E."/>
            <person name="Langley C.H."/>
            <person name="Lapoint R."/>
            <person name="Lazzaro B.P."/>
            <person name="Lee S.J."/>
            <person name="Levesque L."/>
            <person name="Li R."/>
            <person name="Lin C.F."/>
            <person name="Lin M.F."/>
            <person name="Lindblad-Toh K."/>
            <person name="Llopart A."/>
            <person name="Long M."/>
            <person name="Low L."/>
            <person name="Lozovsky E."/>
            <person name="Lu J."/>
            <person name="Luo M."/>
            <person name="Machado C.A."/>
            <person name="Makalowski W."/>
            <person name="Marzo M."/>
            <person name="Matsuda M."/>
            <person name="Matzkin L."/>
            <person name="McAllister B."/>
            <person name="McBride C.S."/>
            <person name="McKernan B."/>
            <person name="McKernan K."/>
            <person name="Mendez-Lago M."/>
            <person name="Minx P."/>
            <person name="Mollenhauer M.U."/>
            <person name="Montooth K."/>
            <person name="Mount S.M."/>
            <person name="Mu X."/>
            <person name="Myers E."/>
            <person name="Negre B."/>
            <person name="Newfeld S."/>
            <person name="Nielsen R."/>
            <person name="Noor M.A."/>
            <person name="O'Grady P."/>
            <person name="Pachter L."/>
            <person name="Papaceit M."/>
            <person name="Parisi M.J."/>
            <person name="Parisi M."/>
            <person name="Parts L."/>
            <person name="Pedersen J.S."/>
            <person name="Pesole G."/>
            <person name="Phillippy A.M."/>
            <person name="Ponting C.P."/>
            <person name="Pop M."/>
            <person name="Porcelli D."/>
            <person name="Powell J.R."/>
            <person name="Prohaska S."/>
            <person name="Pruitt K."/>
            <person name="Puig M."/>
            <person name="Quesneville H."/>
            <person name="Ram K.R."/>
            <person name="Rand D."/>
            <person name="Rasmussen M.D."/>
            <person name="Reed L.K."/>
            <person name="Reenan R."/>
            <person name="Reily A."/>
            <person name="Remington K.A."/>
            <person name="Rieger T.T."/>
            <person name="Ritchie M.G."/>
            <person name="Robin C."/>
            <person name="Rogers Y.H."/>
            <person name="Rohde C."/>
            <person name="Rozas J."/>
            <person name="Rubenfield M.J."/>
            <person name="Ruiz A."/>
            <person name="Russo S."/>
            <person name="Salzberg S.L."/>
            <person name="Sanchez-Gracia A."/>
            <person name="Saranga D.J."/>
            <person name="Sato H."/>
            <person name="Schaeffer S.W."/>
            <person name="Schatz M.C."/>
            <person name="Schlenke T."/>
            <person name="Schwartz R."/>
            <person name="Segarra C."/>
            <person name="Singh R.S."/>
            <person name="Sirot L."/>
            <person name="Sirota M."/>
            <person name="Sisneros N.B."/>
            <person name="Smith C.D."/>
            <person name="Smith T.F."/>
            <person name="Spieth J."/>
            <person name="Stage D.E."/>
            <person name="Stark A."/>
            <person name="Stephan W."/>
            <person name="Strausberg R.L."/>
            <person name="Strempel S."/>
            <person name="Sturgill D."/>
            <person name="Sutton G."/>
            <person name="Sutton G.G."/>
            <person name="Tao W."/>
            <person name="Teichmann S."/>
            <person name="Tobari Y.N."/>
            <person name="Tomimura Y."/>
            <person name="Tsolas J.M."/>
            <person name="Valente V.L."/>
            <person name="Venter E."/>
            <person name="Venter J.C."/>
            <person name="Vicario S."/>
            <person name="Vieira F.G."/>
            <person name="Vilella A.J."/>
            <person name="Villasante A."/>
            <person name="Walenz B."/>
            <person name="Wang J."/>
            <person name="Wasserman M."/>
            <person name="Watts T."/>
            <person name="Wilson D."/>
            <person name="Wilson R.K."/>
            <person name="Wing R.A."/>
            <person name="Wolfner M.F."/>
            <person name="Wong A."/>
            <person name="Wong G.K."/>
            <person name="Wu C.I."/>
            <person name="Wu G."/>
            <person name="Yamamoto D."/>
            <person name="Yang H.P."/>
            <person name="Yang S.P."/>
            <person name="Yorke J.A."/>
            <person name="Yoshida K."/>
            <person name="Zdobnov E."/>
            <person name="Zhang P."/>
            <person name="Zhang Y."/>
            <person name="Zimin A.V."/>
            <person name="Baldwin J."/>
            <person name="Abdouelleil A."/>
            <person name="Abdulkadir J."/>
            <person name="Abebe A."/>
            <person name="Abera B."/>
            <person name="Abreu J."/>
            <person name="Acer S.C."/>
            <person name="Aftuck L."/>
            <person name="Alexander A."/>
            <person name="An P."/>
            <person name="Anderson E."/>
            <person name="Anderson S."/>
            <person name="Arachi H."/>
            <person name="Azer M."/>
            <person name="Bachantsang P."/>
            <person name="Barry A."/>
            <person name="Bayul T."/>
            <person name="Berlin A."/>
            <person name="Bessette D."/>
            <person name="Bloom T."/>
            <person name="Blye J."/>
            <person name="Boguslavskiy L."/>
            <person name="Bonnet C."/>
            <person name="Boukhgalter B."/>
            <person name="Bourzgui I."/>
            <person name="Brown A."/>
            <person name="Cahill P."/>
            <person name="Channer S."/>
            <person name="Cheshatsang Y."/>
            <person name="Chuda L."/>
            <person name="Citroen M."/>
            <person name="Collymore A."/>
            <person name="Cooke P."/>
            <person name="Costello M."/>
            <person name="D'Aco K."/>
            <person name="Daza R."/>
            <person name="De Haan G."/>
            <person name="DeGray S."/>
            <person name="DeMaso C."/>
            <person name="Dhargay N."/>
            <person name="Dooley K."/>
            <person name="Dooley E."/>
            <person name="Doricent M."/>
            <person name="Dorje P."/>
            <person name="Dorjee K."/>
            <person name="Dupes A."/>
            <person name="Elong R."/>
            <person name="Falk J."/>
            <person name="Farina A."/>
            <person name="Faro S."/>
            <person name="Ferguson D."/>
            <person name="Fisher S."/>
            <person name="Foley C.D."/>
            <person name="Franke A."/>
            <person name="Friedrich D."/>
            <person name="Gadbois L."/>
            <person name="Gearin G."/>
            <person name="Gearin C.R."/>
            <person name="Giannoukos G."/>
            <person name="Goode T."/>
            <person name="Graham J."/>
            <person name="Grandbois E."/>
            <person name="Grewal S."/>
            <person name="Gyaltsen K."/>
            <person name="Hafez N."/>
            <person name="Hagos B."/>
            <person name="Hall J."/>
            <person name="Henson C."/>
            <person name="Hollinger A."/>
            <person name="Honan T."/>
            <person name="Huard M.D."/>
            <person name="Hughes L."/>
            <person name="Hurhula B."/>
            <person name="Husby M.E."/>
            <person name="Kamat A."/>
            <person name="Kanga B."/>
            <person name="Kashin S."/>
            <person name="Khazanovich D."/>
            <person name="Kisner P."/>
            <person name="Lance K."/>
            <person name="Lara M."/>
            <person name="Lee W."/>
            <person name="Lennon N."/>
            <person name="Letendre F."/>
            <person name="LeVine R."/>
            <person name="Lipovsky A."/>
            <person name="Liu X."/>
            <person name="Liu J."/>
            <person name="Liu S."/>
            <person name="Lokyitsang T."/>
            <person name="Lokyitsang Y."/>
            <person name="Lubonja R."/>
            <person name="Lui A."/>
            <person name="MacDonald P."/>
            <person name="Magnisalis V."/>
            <person name="Maru K."/>
            <person name="Matthews C."/>
            <person name="McCusker W."/>
            <person name="McDonough S."/>
            <person name="Mehta T."/>
            <person name="Meldrim J."/>
            <person name="Meneus L."/>
            <person name="Mihai O."/>
            <person name="Mihalev A."/>
            <person name="Mihova T."/>
            <person name="Mittelman R."/>
            <person name="Mlenga V."/>
            <person name="Montmayeur A."/>
            <person name="Mulrain L."/>
            <person name="Navidi A."/>
            <person name="Naylor J."/>
            <person name="Negash T."/>
            <person name="Nguyen T."/>
            <person name="Nguyen N."/>
            <person name="Nicol R."/>
            <person name="Norbu C."/>
            <person name="Norbu N."/>
            <person name="Novod N."/>
            <person name="O'Neill B."/>
            <person name="Osman S."/>
            <person name="Markiewicz E."/>
            <person name="Oyono O.L."/>
            <person name="Patti C."/>
            <person name="Phunkhang P."/>
            <person name="Pierre F."/>
            <person name="Priest M."/>
            <person name="Raghuraman S."/>
            <person name="Rege F."/>
            <person name="Reyes R."/>
            <person name="Rise C."/>
            <person name="Rogov P."/>
            <person name="Ross K."/>
            <person name="Ryan E."/>
            <person name="Settipalli S."/>
            <person name="Shea T."/>
            <person name="Sherpa N."/>
            <person name="Shi L."/>
            <person name="Shih D."/>
            <person name="Sparrow T."/>
            <person name="Spaulding J."/>
            <person name="Stalker J."/>
            <person name="Stange-Thomann N."/>
            <person name="Stavropoulos S."/>
            <person name="Stone C."/>
            <person name="Strader C."/>
            <person name="Tesfaye S."/>
            <person name="Thomson T."/>
            <person name="Thoulutsang Y."/>
            <person name="Thoulutsang D."/>
            <person name="Topham K."/>
            <person name="Topping I."/>
            <person name="Tsamla T."/>
            <person name="Vassiliev H."/>
            <person name="Vo A."/>
            <person name="Wangchuk T."/>
            <person name="Wangdi T."/>
            <person name="Weiand M."/>
            <person name="Wilkinson J."/>
            <person name="Wilson A."/>
            <person name="Yadav S."/>
            <person name="Young G."/>
            <person name="Yu Q."/>
            <person name="Zembek L."/>
            <person name="Zhong D."/>
            <person name="Zimmer A."/>
            <person name="Zwirko Z."/>
            <person name="Jaffe D.B."/>
            <person name="Alvarez P."/>
            <person name="Brockman W."/>
            <person name="Butler J."/>
            <person name="Chin C."/>
            <person name="Gnerre S."/>
            <person name="Grabherr M."/>
            <person name="Kleber M."/>
            <person name="Mauceli E."/>
            <person name="MacCallum I."/>
        </authorList>
    </citation>
    <scope>NUCLEOTIDE SEQUENCE [LARGE SCALE GENOMIC DNA]</scope>
    <source>
        <strain evidence="2">Tucson 14030-0811.24</strain>
    </source>
</reference>
<dbReference type="InParanoid" id="B4MZB6"/>
<dbReference type="OrthoDB" id="7864272at2759"/>
<name>B4MZB6_DROWI</name>
<sequence>MGAEQSALLACTQTGIPEIPLSLPNSELFFRLYFEKMSKPETGPITTALLHLIEHVDFRGPQMVAPEPASDVDSGVENDDLERASSELLNNRHEWDDDSDVSVGSVTTNLSSDVDDLESLIWRPLEPMETYETDEEIVNEMNEDYHQPLPYFDHFVEEEE</sequence>
<accession>B4MZB6</accession>
<dbReference type="HOGENOM" id="CLU_2006315_0_0_1"/>
<dbReference type="EMBL" id="CH963913">
    <property type="protein sequence ID" value="EDW77389.2"/>
    <property type="molecule type" value="Genomic_DNA"/>
</dbReference>
<protein>
    <submittedName>
        <fullName evidence="1">Uncharacterized protein</fullName>
    </submittedName>
</protein>
<dbReference type="AlphaFoldDB" id="B4MZB6"/>
<gene>
    <name evidence="1" type="primary">Dwil\GK18272</name>
    <name evidence="1" type="ORF">Dwil_GK18272</name>
</gene>
<organism evidence="1 2">
    <name type="scientific">Drosophila willistoni</name>
    <name type="common">Fruit fly</name>
    <dbReference type="NCBI Taxonomy" id="7260"/>
    <lineage>
        <taxon>Eukaryota</taxon>
        <taxon>Metazoa</taxon>
        <taxon>Ecdysozoa</taxon>
        <taxon>Arthropoda</taxon>
        <taxon>Hexapoda</taxon>
        <taxon>Insecta</taxon>
        <taxon>Pterygota</taxon>
        <taxon>Neoptera</taxon>
        <taxon>Endopterygota</taxon>
        <taxon>Diptera</taxon>
        <taxon>Brachycera</taxon>
        <taxon>Muscomorpha</taxon>
        <taxon>Ephydroidea</taxon>
        <taxon>Drosophilidae</taxon>
        <taxon>Drosophila</taxon>
        <taxon>Sophophora</taxon>
    </lineage>
</organism>